<dbReference type="EMBL" id="QXGB01003421">
    <property type="protein sequence ID" value="KAE9170876.1"/>
    <property type="molecule type" value="Genomic_DNA"/>
</dbReference>
<sequence length="76" mass="8189">MGQRRGKYSDDELEAAVEAVLAGTSDRGARGFVVFPCPLSMLRKAWASFLSALPGCLTRTVMQLGFKFAALCGGRF</sequence>
<dbReference type="AlphaFoldDB" id="A0A6A3VP14"/>
<evidence type="ECO:0000313" key="2">
    <source>
        <dbReference type="EMBL" id="KAE9178624.1"/>
    </source>
</evidence>
<gene>
    <name evidence="2" type="ORF">PF002_g28027</name>
    <name evidence="1" type="ORF">PF005_g27384</name>
</gene>
<dbReference type="EMBL" id="QXGD01003326">
    <property type="protein sequence ID" value="KAE9178624.1"/>
    <property type="molecule type" value="Genomic_DNA"/>
</dbReference>
<reference evidence="3 4" key="1">
    <citation type="submission" date="2018-08" db="EMBL/GenBank/DDBJ databases">
        <title>Genomic investigation of the strawberry pathogen Phytophthora fragariae indicates pathogenicity is determined by transcriptional variation in three key races.</title>
        <authorList>
            <person name="Adams T.M."/>
            <person name="Armitage A.D."/>
            <person name="Sobczyk M.K."/>
            <person name="Bates H.J."/>
            <person name="Dunwell J.M."/>
            <person name="Nellist C.F."/>
            <person name="Harrison R.J."/>
        </authorList>
    </citation>
    <scope>NUCLEOTIDE SEQUENCE [LARGE SCALE GENOMIC DNA]</scope>
    <source>
        <strain evidence="2 4">BC-1</strain>
        <strain evidence="1 3">NOV-27</strain>
    </source>
</reference>
<keyword evidence="3" id="KW-1185">Reference proteome</keyword>
<dbReference type="Proteomes" id="UP000440367">
    <property type="component" value="Unassembled WGS sequence"/>
</dbReference>
<organism evidence="1 3">
    <name type="scientific">Phytophthora fragariae</name>
    <dbReference type="NCBI Taxonomy" id="53985"/>
    <lineage>
        <taxon>Eukaryota</taxon>
        <taxon>Sar</taxon>
        <taxon>Stramenopiles</taxon>
        <taxon>Oomycota</taxon>
        <taxon>Peronosporomycetes</taxon>
        <taxon>Peronosporales</taxon>
        <taxon>Peronosporaceae</taxon>
        <taxon>Phytophthora</taxon>
    </lineage>
</organism>
<evidence type="ECO:0000313" key="1">
    <source>
        <dbReference type="EMBL" id="KAE9170876.1"/>
    </source>
</evidence>
<name>A0A6A3VP14_9STRA</name>
<evidence type="ECO:0000313" key="4">
    <source>
        <dbReference type="Proteomes" id="UP000440367"/>
    </source>
</evidence>
<comment type="caution">
    <text evidence="1">The sequence shown here is derived from an EMBL/GenBank/DDBJ whole genome shotgun (WGS) entry which is preliminary data.</text>
</comment>
<protein>
    <submittedName>
        <fullName evidence="1">Uncharacterized protein</fullName>
    </submittedName>
</protein>
<dbReference type="Proteomes" id="UP000433483">
    <property type="component" value="Unassembled WGS sequence"/>
</dbReference>
<accession>A0A6A3VP14</accession>
<evidence type="ECO:0000313" key="3">
    <source>
        <dbReference type="Proteomes" id="UP000433483"/>
    </source>
</evidence>
<proteinExistence type="predicted"/>